<dbReference type="InterPro" id="IPR052157">
    <property type="entry name" value="BCAA_transport_permease"/>
</dbReference>
<evidence type="ECO:0000256" key="1">
    <source>
        <dbReference type="ARBA" id="ARBA00004651"/>
    </source>
</evidence>
<protein>
    <submittedName>
        <fullName evidence="11">ABC transporter permease</fullName>
    </submittedName>
</protein>
<gene>
    <name evidence="11" type="ORF">BB934_12225</name>
</gene>
<keyword evidence="2" id="KW-0813">Transport</keyword>
<keyword evidence="7 10" id="KW-1133">Transmembrane helix</keyword>
<name>A0A1B2EFX6_9HYPH</name>
<feature type="transmembrane region" description="Helical" evidence="10">
    <location>
        <begin position="280"/>
        <end position="299"/>
    </location>
</feature>
<sequence length="305" mass="32096">MLQLIADGFVIGSVIALGAIGVTLVYSILRFANFAHGELLTWGAYLAWTALLGFAAVWGPMEPLGPFSFGWTLLASLGVAAIATAALALLVDLLLFRQLRRHGSAITLIMASFGAALVLRNLLQFIFGAVPEYYSREIQVAIRLVPRDVLGGLRITPDQLFVLGLTAVSVVGLHLFLTRTTLGKAMRATSINPQLARVTGIDVDRVIRATWIIGAVLATVAGVFSGLTVQLRPQLGLDLLLPLFAAAILGGIGSVYGAVAGGLIVGLAESLSVPIVGAEYRAATAFIVLIAILLIRPTGLFGERT</sequence>
<organism evidence="11">
    <name type="scientific">Microvirga ossetica</name>
    <dbReference type="NCBI Taxonomy" id="1882682"/>
    <lineage>
        <taxon>Bacteria</taxon>
        <taxon>Pseudomonadati</taxon>
        <taxon>Pseudomonadota</taxon>
        <taxon>Alphaproteobacteria</taxon>
        <taxon>Hyphomicrobiales</taxon>
        <taxon>Methylobacteriaceae</taxon>
        <taxon>Microvirga</taxon>
    </lineage>
</organism>
<keyword evidence="5 10" id="KW-0812">Transmembrane</keyword>
<dbReference type="PANTHER" id="PTHR11795:SF371">
    <property type="entry name" value="HIGH-AFFINITY BRANCHED-CHAIN AMINO ACID TRANSPORT SYSTEM PERMEASE PROTEIN LIVH"/>
    <property type="match status" value="1"/>
</dbReference>
<evidence type="ECO:0000256" key="9">
    <source>
        <dbReference type="ARBA" id="ARBA00037998"/>
    </source>
</evidence>
<reference evidence="11" key="1">
    <citation type="submission" date="2016-07" db="EMBL/GenBank/DDBJ databases">
        <title>Microvirga ossetica sp. nov. a new species of rhizobia isolated from root nodules of the legume species Vicia alpestris Steven originated from North Ossetia region in the Caucasus.</title>
        <authorList>
            <person name="Safronova V.I."/>
            <person name="Kuznetsova I.G."/>
            <person name="Sazanova A.L."/>
            <person name="Belimov A."/>
            <person name="Andronov E."/>
            <person name="Osledkin Y.S."/>
            <person name="Onishchuk O.P."/>
            <person name="Kurchak O.N."/>
            <person name="Shaposhnikov A.I."/>
            <person name="Willems A."/>
            <person name="Tikhonovich I.A."/>
        </authorList>
    </citation>
    <scope>NUCLEOTIDE SEQUENCE [LARGE SCALE GENOMIC DNA]</scope>
    <source>
        <strain evidence="11">V5/3M</strain>
    </source>
</reference>
<feature type="transmembrane region" description="Helical" evidence="10">
    <location>
        <begin position="206"/>
        <end position="227"/>
    </location>
</feature>
<dbReference type="GO" id="GO:1903806">
    <property type="term" value="P:L-isoleucine import across plasma membrane"/>
    <property type="evidence" value="ECO:0007669"/>
    <property type="project" value="TreeGrafter"/>
</dbReference>
<dbReference type="GO" id="GO:0015808">
    <property type="term" value="P:L-alanine transport"/>
    <property type="evidence" value="ECO:0007669"/>
    <property type="project" value="TreeGrafter"/>
</dbReference>
<dbReference type="OrthoDB" id="9779023at2"/>
<evidence type="ECO:0000256" key="10">
    <source>
        <dbReference type="SAM" id="Phobius"/>
    </source>
</evidence>
<evidence type="ECO:0000313" key="11">
    <source>
        <dbReference type="EMBL" id="ANY78881.1"/>
    </source>
</evidence>
<feature type="transmembrane region" description="Helical" evidence="10">
    <location>
        <begin position="108"/>
        <end position="127"/>
    </location>
</feature>
<comment type="subcellular location">
    <subcellularLocation>
        <location evidence="1">Cell membrane</location>
        <topology evidence="1">Multi-pass membrane protein</topology>
    </subcellularLocation>
</comment>
<dbReference type="InterPro" id="IPR001851">
    <property type="entry name" value="ABC_transp_permease"/>
</dbReference>
<keyword evidence="4" id="KW-0997">Cell inner membrane</keyword>
<feature type="transmembrane region" description="Helical" evidence="10">
    <location>
        <begin position="71"/>
        <end position="96"/>
    </location>
</feature>
<evidence type="ECO:0000256" key="7">
    <source>
        <dbReference type="ARBA" id="ARBA00022989"/>
    </source>
</evidence>
<dbReference type="CDD" id="cd06582">
    <property type="entry name" value="TM_PBP1_LivH_like"/>
    <property type="match status" value="1"/>
</dbReference>
<keyword evidence="8 10" id="KW-0472">Membrane</keyword>
<evidence type="ECO:0000256" key="6">
    <source>
        <dbReference type="ARBA" id="ARBA00022970"/>
    </source>
</evidence>
<dbReference type="GO" id="GO:0015190">
    <property type="term" value="F:L-leucine transmembrane transporter activity"/>
    <property type="evidence" value="ECO:0007669"/>
    <property type="project" value="TreeGrafter"/>
</dbReference>
<accession>A0A1B2EFX6</accession>
<dbReference type="GO" id="GO:0015188">
    <property type="term" value="F:L-isoleucine transmembrane transporter activity"/>
    <property type="evidence" value="ECO:0007669"/>
    <property type="project" value="TreeGrafter"/>
</dbReference>
<comment type="similarity">
    <text evidence="9">Belongs to the binding-protein-dependent transport system permease family. LivHM subfamily.</text>
</comment>
<feature type="transmembrane region" description="Helical" evidence="10">
    <location>
        <begin position="239"/>
        <end position="268"/>
    </location>
</feature>
<dbReference type="GO" id="GO:0015192">
    <property type="term" value="F:L-phenylalanine transmembrane transporter activity"/>
    <property type="evidence" value="ECO:0007669"/>
    <property type="project" value="TreeGrafter"/>
</dbReference>
<proteinExistence type="inferred from homology"/>
<dbReference type="GO" id="GO:0005304">
    <property type="term" value="F:L-valine transmembrane transporter activity"/>
    <property type="evidence" value="ECO:0007669"/>
    <property type="project" value="TreeGrafter"/>
</dbReference>
<dbReference type="Pfam" id="PF02653">
    <property type="entry name" value="BPD_transp_2"/>
    <property type="match status" value="1"/>
</dbReference>
<feature type="transmembrane region" description="Helical" evidence="10">
    <location>
        <begin position="6"/>
        <end position="27"/>
    </location>
</feature>
<keyword evidence="3" id="KW-1003">Cell membrane</keyword>
<dbReference type="EMBL" id="CP016616">
    <property type="protein sequence ID" value="ANY78881.1"/>
    <property type="molecule type" value="Genomic_DNA"/>
</dbReference>
<feature type="transmembrane region" description="Helical" evidence="10">
    <location>
        <begin position="160"/>
        <end position="177"/>
    </location>
</feature>
<dbReference type="PANTHER" id="PTHR11795">
    <property type="entry name" value="BRANCHED-CHAIN AMINO ACID TRANSPORT SYSTEM PERMEASE PROTEIN LIVH"/>
    <property type="match status" value="1"/>
</dbReference>
<evidence type="ECO:0000256" key="3">
    <source>
        <dbReference type="ARBA" id="ARBA00022475"/>
    </source>
</evidence>
<dbReference type="KEGG" id="moc:BB934_12225"/>
<dbReference type="GO" id="GO:0005886">
    <property type="term" value="C:plasma membrane"/>
    <property type="evidence" value="ECO:0007669"/>
    <property type="project" value="UniProtKB-SubCell"/>
</dbReference>
<dbReference type="AlphaFoldDB" id="A0A1B2EFX6"/>
<feature type="transmembrane region" description="Helical" evidence="10">
    <location>
        <begin position="39"/>
        <end position="59"/>
    </location>
</feature>
<evidence type="ECO:0000256" key="2">
    <source>
        <dbReference type="ARBA" id="ARBA00022448"/>
    </source>
</evidence>
<keyword evidence="6" id="KW-0029">Amino-acid transport</keyword>
<dbReference type="GO" id="GO:0042941">
    <property type="term" value="P:D-alanine transmembrane transport"/>
    <property type="evidence" value="ECO:0007669"/>
    <property type="project" value="TreeGrafter"/>
</dbReference>
<evidence type="ECO:0000256" key="5">
    <source>
        <dbReference type="ARBA" id="ARBA00022692"/>
    </source>
</evidence>
<evidence type="ECO:0000256" key="4">
    <source>
        <dbReference type="ARBA" id="ARBA00022519"/>
    </source>
</evidence>
<dbReference type="RefSeq" id="WP_099509895.1">
    <property type="nucleotide sequence ID" value="NZ_CP016616.1"/>
</dbReference>
<evidence type="ECO:0000256" key="8">
    <source>
        <dbReference type="ARBA" id="ARBA00023136"/>
    </source>
</evidence>